<organism evidence="1">
    <name type="scientific">uncultured Desulfovibrio sp</name>
    <dbReference type="NCBI Taxonomy" id="167968"/>
    <lineage>
        <taxon>Bacteria</taxon>
        <taxon>Pseudomonadati</taxon>
        <taxon>Thermodesulfobacteriota</taxon>
        <taxon>Desulfovibrionia</taxon>
        <taxon>Desulfovibrionales</taxon>
        <taxon>Desulfovibrionaceae</taxon>
        <taxon>Desulfovibrio</taxon>
        <taxon>environmental samples</taxon>
    </lineage>
</organism>
<gene>
    <name evidence="1" type="ORF">KL86DES1_10092</name>
</gene>
<proteinExistence type="predicted"/>
<dbReference type="AlphaFoldDB" id="A0A212KXV8"/>
<dbReference type="EMBL" id="FMJC01000001">
    <property type="protein sequence ID" value="SCM69969.1"/>
    <property type="molecule type" value="Genomic_DNA"/>
</dbReference>
<reference evidence="1" key="1">
    <citation type="submission" date="2016-08" db="EMBL/GenBank/DDBJ databases">
        <authorList>
            <person name="Seilhamer J.J."/>
        </authorList>
    </citation>
    <scope>NUCLEOTIDE SEQUENCE</scope>
    <source>
        <strain evidence="1">86-1</strain>
    </source>
</reference>
<accession>A0A212KXV8</accession>
<dbReference type="RefSeq" id="WP_179981506.1">
    <property type="nucleotide sequence ID" value="NZ_LT608333.1"/>
</dbReference>
<protein>
    <submittedName>
        <fullName evidence="1">Uncharacterized protein</fullName>
    </submittedName>
</protein>
<sequence length="89" mass="9535">MSTPAIIPPAPELGALKSYLPLLPPMIARKRVPFFTGGAISSKKLANDDWGGKGPKVRQKIGDAVVYPTPFFLAYLESQGVTTIVVPKI</sequence>
<name>A0A212KXV8_9BACT</name>
<evidence type="ECO:0000313" key="1">
    <source>
        <dbReference type="EMBL" id="SCM69969.1"/>
    </source>
</evidence>